<proteinExistence type="predicted"/>
<evidence type="ECO:0000313" key="1">
    <source>
        <dbReference type="EMBL" id="CAB3987743.1"/>
    </source>
</evidence>
<dbReference type="AlphaFoldDB" id="A0A7D9HPZ2"/>
<gene>
    <name evidence="1" type="ORF">PACLA_8A034881</name>
</gene>
<comment type="caution">
    <text evidence="1">The sequence shown here is derived from an EMBL/GenBank/DDBJ whole genome shotgun (WGS) entry which is preliminary data.</text>
</comment>
<evidence type="ECO:0000313" key="2">
    <source>
        <dbReference type="Proteomes" id="UP001152795"/>
    </source>
</evidence>
<dbReference type="InterPro" id="IPR057279">
    <property type="entry name" value="MGAT4"/>
</dbReference>
<dbReference type="GO" id="GO:0003964">
    <property type="term" value="F:RNA-directed DNA polymerase activity"/>
    <property type="evidence" value="ECO:0007669"/>
    <property type="project" value="UniProtKB-KW"/>
</dbReference>
<dbReference type="PANTHER" id="PTHR47510:SF3">
    <property type="entry name" value="ENDO_EXONUCLEASE_PHOSPHATASE DOMAIN-CONTAINING PROTEIN"/>
    <property type="match status" value="1"/>
</dbReference>
<keyword evidence="1" id="KW-0695">RNA-directed DNA polymerase</keyword>
<dbReference type="SUPFAM" id="SSF56672">
    <property type="entry name" value="DNA/RNA polymerases"/>
    <property type="match status" value="1"/>
</dbReference>
<dbReference type="OrthoDB" id="5982943at2759"/>
<keyword evidence="1" id="KW-0808">Transferase</keyword>
<dbReference type="EMBL" id="CACRXK020001226">
    <property type="protein sequence ID" value="CAB3987743.1"/>
    <property type="molecule type" value="Genomic_DNA"/>
</dbReference>
<dbReference type="Pfam" id="PF00078">
    <property type="entry name" value="RVT_1"/>
    <property type="match status" value="1"/>
</dbReference>
<sequence>MNDAINDATMKDYLISSLEILEIKYPNCAIVLAGDFNKTLFPLLQSAVKVFQLKPVVDFPTRGDRTLDQIFTNLTEYFSSPCSLPAFGLSDHQTIFISARIRDKTSKPKRKLIMTRDKRPSKIASVGRFLQQVPWSDLFSPAQSSEDKLNILTDIIHFGLNTIMPVSTIKIHESDRPWMNTNLKQLISRRQKAFTSGNNPLYKILRNKVNQACKRCRKSYYVNKVKGLRDFKPRDWWREVKQICGASKIPKRDLTSLLHPNLVCDKESLAENINSAFVNIMNYYLPLSDCIRVEVADDRPIFVTEHSVARKLLELNASRASDPDNLPNWVLKNFAYILAAPIADILNTSFLECKVPDAWKLANVCPLPKASSLCNINENLRPISLTPTLSKVAESFIIDIALKPVLLPIIDPGQFGFIPGSSTTLALISMFHHWLRATDGTASTVRTILLDFRKAFDLVDHNILVAKLFSIGVKPTAVNWIIDFLRHRKQRVKLNNIVSDWLDVPAGVPQGTRLGPWLFLVLINDLKLPQESLPMWKFADDCTISEVIPPFKQSSLQQAVDYIDAWSQENRLQLKPTKCKEVRSCFKRNPPSFPLVELNHFQLERVSVAKILGVTIRDDFKWNDHIGIVTVKAAKRLYLLSQLKRAGICPKDLITFYCSAIRSLLEYSCQLFHRSLPNYLSNELESIQWRAMRIILPDLKYADALKDAGISTLFDRRAQLSSHLFEDIVNKPDHKLSGLLPPQAHHHNDLRSERRFNVPVIFLTIGIPSIKRKGRNYLSKTLDSLLYNVSEAKDFSTKIVVLLADIKKSARQKRLEELSSRYSKYLANGNIHVITVPPKVYPPLHGLSKTLHDTEERMFWRSKQAIDFAFLMQYCKSFSPYYLQLEDDVIATRDYDVYMRRYMEEKEGTFWFNLDFSNLGFIGKLYRSETLENQARFFRLFYTEMPVDLLLSAYRTMLGNDVIETTYFRNLFLHIGYESSSLSR</sequence>
<dbReference type="CDD" id="cd01650">
    <property type="entry name" value="RT_nLTR_like"/>
    <property type="match status" value="1"/>
</dbReference>
<organism evidence="1 2">
    <name type="scientific">Paramuricea clavata</name>
    <name type="common">Red gorgonian</name>
    <name type="synonym">Violescent sea-whip</name>
    <dbReference type="NCBI Taxonomy" id="317549"/>
    <lineage>
        <taxon>Eukaryota</taxon>
        <taxon>Metazoa</taxon>
        <taxon>Cnidaria</taxon>
        <taxon>Anthozoa</taxon>
        <taxon>Octocorallia</taxon>
        <taxon>Malacalcyonacea</taxon>
        <taxon>Plexauridae</taxon>
        <taxon>Paramuricea</taxon>
    </lineage>
</organism>
<accession>A0A7D9HPZ2</accession>
<dbReference type="Proteomes" id="UP001152795">
    <property type="component" value="Unassembled WGS sequence"/>
</dbReference>
<protein>
    <submittedName>
        <fullName evidence="1">RNA-directed DNA polymerase from transposon BS</fullName>
    </submittedName>
</protein>
<keyword evidence="2" id="KW-1185">Reference proteome</keyword>
<dbReference type="InterPro" id="IPR043502">
    <property type="entry name" value="DNA/RNA_pol_sf"/>
</dbReference>
<reference evidence="1" key="1">
    <citation type="submission" date="2020-04" db="EMBL/GenBank/DDBJ databases">
        <authorList>
            <person name="Alioto T."/>
            <person name="Alioto T."/>
            <person name="Gomez Garrido J."/>
        </authorList>
    </citation>
    <scope>NUCLEOTIDE SEQUENCE</scope>
    <source>
        <strain evidence="1">A484AB</strain>
    </source>
</reference>
<name>A0A7D9HPZ2_PARCT</name>
<dbReference type="PANTHER" id="PTHR47510">
    <property type="entry name" value="REVERSE TRANSCRIPTASE DOMAIN-CONTAINING PROTEIN"/>
    <property type="match status" value="1"/>
</dbReference>
<dbReference type="Pfam" id="PF04666">
    <property type="entry name" value="MGAT4_cons"/>
    <property type="match status" value="1"/>
</dbReference>
<dbReference type="InterPro" id="IPR000477">
    <property type="entry name" value="RT_dom"/>
</dbReference>
<dbReference type="PROSITE" id="PS50878">
    <property type="entry name" value="RT_POL"/>
    <property type="match status" value="1"/>
</dbReference>
<keyword evidence="1" id="KW-0548">Nucleotidyltransferase</keyword>